<gene>
    <name evidence="3" type="ORF">AVDCRST_MAG77-5819</name>
</gene>
<dbReference type="GO" id="GO:0046872">
    <property type="term" value="F:metal ion binding"/>
    <property type="evidence" value="ECO:0007669"/>
    <property type="project" value="UniProtKB-KW"/>
</dbReference>
<dbReference type="InterPro" id="IPR036866">
    <property type="entry name" value="RibonucZ/Hydroxyglut_hydro"/>
</dbReference>
<feature type="domain" description="Cupin type-2" evidence="2">
    <location>
        <begin position="89"/>
        <end position="163"/>
    </location>
</feature>
<organism evidence="3">
    <name type="scientific">uncultured Chloroflexota bacterium</name>
    <dbReference type="NCBI Taxonomy" id="166587"/>
    <lineage>
        <taxon>Bacteria</taxon>
        <taxon>Bacillati</taxon>
        <taxon>Chloroflexota</taxon>
        <taxon>environmental samples</taxon>
    </lineage>
</organism>
<proteinExistence type="predicted"/>
<dbReference type="PANTHER" id="PTHR35848:SF6">
    <property type="entry name" value="CUPIN TYPE-2 DOMAIN-CONTAINING PROTEIN"/>
    <property type="match status" value="1"/>
</dbReference>
<dbReference type="AlphaFoldDB" id="A0A6J4KEW0"/>
<dbReference type="EMBL" id="CADCTC010000302">
    <property type="protein sequence ID" value="CAA9302928.1"/>
    <property type="molecule type" value="Genomic_DNA"/>
</dbReference>
<sequence>MQSARAAHALRRLNAVAFERILMSHGTPVLRDGSRAVQDLVFEEDPEACVVRPSEVRFAPGRQQGEAYGRRDAAYARLLGLETLDFDLSEVEPSRRSTAVHRHDGDEECFIILSGEGEVHVLRPDETELRRIAVKAGDVVAFPPRYQVAHSFKCTGSEPLRMLGFGAPGNERVGVVDYPLSGKRLTYAWPPGKLHRYYLPDRRDVPYFEGEPED</sequence>
<accession>A0A6J4KEW0</accession>
<protein>
    <recommendedName>
        <fullName evidence="2">Cupin type-2 domain-containing protein</fullName>
    </recommendedName>
</protein>
<dbReference type="InterPro" id="IPR011051">
    <property type="entry name" value="RmlC_Cupin_sf"/>
</dbReference>
<reference evidence="3" key="1">
    <citation type="submission" date="2020-02" db="EMBL/GenBank/DDBJ databases">
        <authorList>
            <person name="Meier V. D."/>
        </authorList>
    </citation>
    <scope>NUCLEOTIDE SEQUENCE</scope>
    <source>
        <strain evidence="3">AVDCRST_MAG77</strain>
    </source>
</reference>
<name>A0A6J4KEW0_9CHLR</name>
<dbReference type="Gene3D" id="2.60.120.10">
    <property type="entry name" value="Jelly Rolls"/>
    <property type="match status" value="1"/>
</dbReference>
<dbReference type="Gene3D" id="3.60.15.10">
    <property type="entry name" value="Ribonuclease Z/Hydroxyacylglutathione hydrolase-like"/>
    <property type="match status" value="1"/>
</dbReference>
<evidence type="ECO:0000256" key="1">
    <source>
        <dbReference type="ARBA" id="ARBA00022723"/>
    </source>
</evidence>
<keyword evidence="1" id="KW-0479">Metal-binding</keyword>
<dbReference type="InterPro" id="IPR014710">
    <property type="entry name" value="RmlC-like_jellyroll"/>
</dbReference>
<dbReference type="SUPFAM" id="SSF51182">
    <property type="entry name" value="RmlC-like cupins"/>
    <property type="match status" value="1"/>
</dbReference>
<evidence type="ECO:0000313" key="3">
    <source>
        <dbReference type="EMBL" id="CAA9302928.1"/>
    </source>
</evidence>
<evidence type="ECO:0000259" key="2">
    <source>
        <dbReference type="Pfam" id="PF07883"/>
    </source>
</evidence>
<dbReference type="InterPro" id="IPR013096">
    <property type="entry name" value="Cupin_2"/>
</dbReference>
<dbReference type="PANTHER" id="PTHR35848">
    <property type="entry name" value="OXALATE-BINDING PROTEIN"/>
    <property type="match status" value="1"/>
</dbReference>
<dbReference type="Pfam" id="PF07883">
    <property type="entry name" value="Cupin_2"/>
    <property type="match status" value="1"/>
</dbReference>
<dbReference type="InterPro" id="IPR051610">
    <property type="entry name" value="GPI/OXD"/>
</dbReference>